<dbReference type="RefSeq" id="WP_051578483.1">
    <property type="nucleotide sequence ID" value="NZ_AP022567.1"/>
</dbReference>
<evidence type="ECO:0000259" key="1">
    <source>
        <dbReference type="Pfam" id="PF13203"/>
    </source>
</evidence>
<evidence type="ECO:0000313" key="2">
    <source>
        <dbReference type="EMBL" id="BBX34760.1"/>
    </source>
</evidence>
<accession>A0ABM7HVZ7</accession>
<organism evidence="2 3">
    <name type="scientific">Mycolicibacterium mageritense</name>
    <name type="common">Mycobacterium mageritense</name>
    <dbReference type="NCBI Taxonomy" id="53462"/>
    <lineage>
        <taxon>Bacteria</taxon>
        <taxon>Bacillati</taxon>
        <taxon>Actinomycetota</taxon>
        <taxon>Actinomycetes</taxon>
        <taxon>Mycobacteriales</taxon>
        <taxon>Mycobacteriaceae</taxon>
        <taxon>Mycolicibacterium</taxon>
    </lineage>
</organism>
<dbReference type="InterPro" id="IPR025154">
    <property type="entry name" value="Put_metallopeptidase_dom"/>
</dbReference>
<reference evidence="2 3" key="1">
    <citation type="journal article" date="2019" name="Emerg. Microbes Infect.">
        <title>Comprehensive subspecies identification of 175 nontuberculous mycobacteria species based on 7547 genomic profiles.</title>
        <authorList>
            <person name="Matsumoto Y."/>
            <person name="Kinjo T."/>
            <person name="Motooka D."/>
            <person name="Nabeya D."/>
            <person name="Jung N."/>
            <person name="Uechi K."/>
            <person name="Horii T."/>
            <person name="Iida T."/>
            <person name="Fujita J."/>
            <person name="Nakamura S."/>
        </authorList>
    </citation>
    <scope>NUCLEOTIDE SEQUENCE [LARGE SCALE GENOMIC DNA]</scope>
    <source>
        <strain evidence="2 3">JCM 12375</strain>
    </source>
</reference>
<keyword evidence="3" id="KW-1185">Reference proteome</keyword>
<dbReference type="EMBL" id="AP022567">
    <property type="protein sequence ID" value="BBX34760.1"/>
    <property type="molecule type" value="Genomic_DNA"/>
</dbReference>
<proteinExistence type="predicted"/>
<dbReference type="PANTHER" id="PTHR38730">
    <property type="entry name" value="SLL7028 PROTEIN"/>
    <property type="match status" value="1"/>
</dbReference>
<protein>
    <recommendedName>
        <fullName evidence="1">Putative metallopeptidase domain-containing protein</fullName>
    </recommendedName>
</protein>
<dbReference type="Proteomes" id="UP000465622">
    <property type="component" value="Chromosome"/>
</dbReference>
<dbReference type="Pfam" id="PF13203">
    <property type="entry name" value="DUF2201_N"/>
    <property type="match status" value="1"/>
</dbReference>
<feature type="domain" description="Putative metallopeptidase" evidence="1">
    <location>
        <begin position="211"/>
        <end position="339"/>
    </location>
</feature>
<dbReference type="PANTHER" id="PTHR38730:SF1">
    <property type="entry name" value="SLL7028 PROTEIN"/>
    <property type="match status" value="1"/>
</dbReference>
<gene>
    <name evidence="2" type="ORF">MMAGJ_40420</name>
</gene>
<name>A0ABM7HVZ7_MYCME</name>
<sequence length="593" mass="64746">MSRKAKKPHPPSNLDIAGQVLRAHPAFRRLMREPTAAGPNTLQLSSTDFAVVSASGLLYVNTERRLEPAEWQWVLAHALLHLGLGHAHCATERQPPLPDAVTVAVACVEVNRFLEGLDIGRPPMLLPEMPRDDRGVLERRWRRDGVPDEFRGIGTTAVGSDFRHTQCTHHHGHHPGWEHVFAAGLADAVTHAVDVAGGADAESGLRRQVWDRALSWFVSSYPLLGGIASGMRIVADSAVARSAEISVAAVDPGLGEIYINPHVALDEDEWRFVLAHEMLHAALRHTDRIGRRDPYLFNVACDYVINGWLIEMQVGAMPAGALHDAALAGLTAEEVYDRIVTDLRRLRRLATMGGKGKPDMLPHSLPGRINDGTGLDEFYRRALLTGFDYQTGLGRGLLPAGLVEEIKALLQPPLPWDAKLAQWFEEFVPAAQPIHSYARPSRRQTASPDIPRPGRYLPGELAARATFGVVLDTSASMDRRLLGKALGAIASYAASRDVVAARVVYCDAAPYDAGYLSPDDLAGRVRLSGRGGTVLQPAITLLENAEDFPAAAPVLVITDGWCDPLRIRREHAYLVPQGAQLPFQPRGPVFVFK</sequence>
<evidence type="ECO:0000313" key="3">
    <source>
        <dbReference type="Proteomes" id="UP000465622"/>
    </source>
</evidence>